<organism evidence="2 3">
    <name type="scientific">Mucilaginibacter yixingensis</name>
    <dbReference type="NCBI Taxonomy" id="1295612"/>
    <lineage>
        <taxon>Bacteria</taxon>
        <taxon>Pseudomonadati</taxon>
        <taxon>Bacteroidota</taxon>
        <taxon>Sphingobacteriia</taxon>
        <taxon>Sphingobacteriales</taxon>
        <taxon>Sphingobacteriaceae</taxon>
        <taxon>Mucilaginibacter</taxon>
    </lineage>
</organism>
<sequence>MQFKEKLRTRVAQWHYSGLTIMAAIASFGTYTCMYSMRKAFTAATFSGHEYWHIDYKVWLVIVQVLGYTISKFYGIRYVAEVKQANRGRSILLFIGVAWLALLGFALVPPPYNIIFLFINGLPLGMIWGLVFGYIEGRRSTEFMAAVMAISLIFASGFVKFVGRTLMNVFHVSEFYMPFLTGALFVLPLVVFMFCLEIMPPPNDEDKRLRTERAPMSAEERRQFVIRFFPGILLAVITYLMLNIMRDVRDNFEVEIWAGMGIKTPSLYASIDSIIAVTVLVALGLLILVKRNLLAFSIIHIMMIAGFVMVGVGTVLYNNHQISPVTWMTIAGLGLYMGYVPYNSVFFDRMIAAFNYRSNVGFLICIADAIGYLGSVAVLLAKELGISSISWLNFFNAGTIVVAVVGGVAAVLSLIYFLQNANATRSDKSTAQTTTNQPASVEMI</sequence>
<feature type="transmembrane region" description="Helical" evidence="1">
    <location>
        <begin position="322"/>
        <end position="339"/>
    </location>
</feature>
<feature type="transmembrane region" description="Helical" evidence="1">
    <location>
        <begin position="360"/>
        <end position="381"/>
    </location>
</feature>
<dbReference type="EMBL" id="QAOQ01000011">
    <property type="protein sequence ID" value="PTQ92639.1"/>
    <property type="molecule type" value="Genomic_DNA"/>
</dbReference>
<dbReference type="Proteomes" id="UP000244168">
    <property type="component" value="Unassembled WGS sequence"/>
</dbReference>
<dbReference type="AlphaFoldDB" id="A0A2T5J4Q3"/>
<feature type="transmembrane region" description="Helical" evidence="1">
    <location>
        <begin position="393"/>
        <end position="418"/>
    </location>
</feature>
<feature type="transmembrane region" description="Helical" evidence="1">
    <location>
        <begin position="142"/>
        <end position="163"/>
    </location>
</feature>
<dbReference type="InterPro" id="IPR043745">
    <property type="entry name" value="DUF5690"/>
</dbReference>
<keyword evidence="3" id="KW-1185">Reference proteome</keyword>
<dbReference type="RefSeq" id="WP_211309876.1">
    <property type="nucleotide sequence ID" value="NZ_CP160205.1"/>
</dbReference>
<dbReference type="SUPFAM" id="SSF103473">
    <property type="entry name" value="MFS general substrate transporter"/>
    <property type="match status" value="1"/>
</dbReference>
<feature type="transmembrane region" description="Helical" evidence="1">
    <location>
        <begin position="224"/>
        <end position="245"/>
    </location>
</feature>
<gene>
    <name evidence="2" type="ORF">C8P68_11116</name>
</gene>
<feature type="transmembrane region" description="Helical" evidence="1">
    <location>
        <begin position="91"/>
        <end position="108"/>
    </location>
</feature>
<evidence type="ECO:0008006" key="4">
    <source>
        <dbReference type="Google" id="ProtNLM"/>
    </source>
</evidence>
<dbReference type="Pfam" id="PF18943">
    <property type="entry name" value="DUF5690"/>
    <property type="match status" value="1"/>
</dbReference>
<keyword evidence="1" id="KW-0472">Membrane</keyword>
<feature type="transmembrane region" description="Helical" evidence="1">
    <location>
        <begin position="58"/>
        <end position="79"/>
    </location>
</feature>
<evidence type="ECO:0000256" key="1">
    <source>
        <dbReference type="SAM" id="Phobius"/>
    </source>
</evidence>
<protein>
    <recommendedName>
        <fullName evidence="4">MFS transporter</fullName>
    </recommendedName>
</protein>
<feature type="transmembrane region" description="Helical" evidence="1">
    <location>
        <begin position="293"/>
        <end position="316"/>
    </location>
</feature>
<proteinExistence type="predicted"/>
<comment type="caution">
    <text evidence="2">The sequence shown here is derived from an EMBL/GenBank/DDBJ whole genome shotgun (WGS) entry which is preliminary data.</text>
</comment>
<evidence type="ECO:0000313" key="2">
    <source>
        <dbReference type="EMBL" id="PTQ92639.1"/>
    </source>
</evidence>
<feature type="transmembrane region" description="Helical" evidence="1">
    <location>
        <begin position="16"/>
        <end position="38"/>
    </location>
</feature>
<keyword evidence="1" id="KW-0812">Transmembrane</keyword>
<name>A0A2T5J4Q3_9SPHI</name>
<feature type="transmembrane region" description="Helical" evidence="1">
    <location>
        <begin position="175"/>
        <end position="199"/>
    </location>
</feature>
<dbReference type="InterPro" id="IPR036259">
    <property type="entry name" value="MFS_trans_sf"/>
</dbReference>
<reference evidence="2 3" key="1">
    <citation type="submission" date="2018-04" db="EMBL/GenBank/DDBJ databases">
        <title>Genomic Encyclopedia of Archaeal and Bacterial Type Strains, Phase II (KMG-II): from individual species to whole genera.</title>
        <authorList>
            <person name="Goeker M."/>
        </authorList>
    </citation>
    <scope>NUCLEOTIDE SEQUENCE [LARGE SCALE GENOMIC DNA]</scope>
    <source>
        <strain evidence="2 3">DSM 26809</strain>
    </source>
</reference>
<feature type="transmembrane region" description="Helical" evidence="1">
    <location>
        <begin position="265"/>
        <end position="286"/>
    </location>
</feature>
<keyword evidence="1" id="KW-1133">Transmembrane helix</keyword>
<accession>A0A2T5J4Q3</accession>
<evidence type="ECO:0000313" key="3">
    <source>
        <dbReference type="Proteomes" id="UP000244168"/>
    </source>
</evidence>
<feature type="transmembrane region" description="Helical" evidence="1">
    <location>
        <begin position="114"/>
        <end position="135"/>
    </location>
</feature>